<dbReference type="Proteomes" id="UP000260644">
    <property type="component" value="Unassembled WGS sequence"/>
</dbReference>
<reference evidence="1 2" key="1">
    <citation type="submission" date="2018-07" db="EMBL/GenBank/DDBJ databases">
        <title>Chitinophaga K2CV101002-2 sp. nov., isolated from a monsoon evergreen broad-leaved forest soil.</title>
        <authorList>
            <person name="Lv Y."/>
        </authorList>
    </citation>
    <scope>NUCLEOTIDE SEQUENCE [LARGE SCALE GENOMIC DNA]</scope>
    <source>
        <strain evidence="1 2">GDMCC 1.1288</strain>
    </source>
</reference>
<dbReference type="AlphaFoldDB" id="A0A3E1Y5H7"/>
<dbReference type="OrthoDB" id="665828at2"/>
<evidence type="ECO:0000313" key="1">
    <source>
        <dbReference type="EMBL" id="RFS19981.1"/>
    </source>
</evidence>
<name>A0A3E1Y5H7_9BACT</name>
<organism evidence="1 2">
    <name type="scientific">Chitinophaga silvatica</name>
    <dbReference type="NCBI Taxonomy" id="2282649"/>
    <lineage>
        <taxon>Bacteria</taxon>
        <taxon>Pseudomonadati</taxon>
        <taxon>Bacteroidota</taxon>
        <taxon>Chitinophagia</taxon>
        <taxon>Chitinophagales</taxon>
        <taxon>Chitinophagaceae</taxon>
        <taxon>Chitinophaga</taxon>
    </lineage>
</organism>
<gene>
    <name evidence="1" type="ORF">DVR12_19845</name>
</gene>
<comment type="caution">
    <text evidence="1">The sequence shown here is derived from an EMBL/GenBank/DDBJ whole genome shotgun (WGS) entry which is preliminary data.</text>
</comment>
<evidence type="ECO:0000313" key="2">
    <source>
        <dbReference type="Proteomes" id="UP000260644"/>
    </source>
</evidence>
<proteinExistence type="predicted"/>
<accession>A0A3E1Y5H7</accession>
<keyword evidence="2" id="KW-1185">Reference proteome</keyword>
<protein>
    <submittedName>
        <fullName evidence="1">Uncharacterized protein</fullName>
    </submittedName>
</protein>
<dbReference type="EMBL" id="QPMM01000011">
    <property type="protein sequence ID" value="RFS19981.1"/>
    <property type="molecule type" value="Genomic_DNA"/>
</dbReference>
<dbReference type="RefSeq" id="WP_116977542.1">
    <property type="nucleotide sequence ID" value="NZ_QPMM01000011.1"/>
</dbReference>
<sequence>MDVGFEFLLPIESKISSIKFEQPVYEWQGEKFPQGQEEAWFHYFKLIRSNIPRHIISLLPDSFQNEQWQCISIIDGIDDLVNELSVNVDKVKKNNVLLDLFSSLIGIEKRWVIVFEPDYDCINEVLEGNVNIAFRKIVDSLTIERDGFVIWFERKD</sequence>